<feature type="domain" description="Aminotransferase class I/classII large" evidence="6">
    <location>
        <begin position="33"/>
        <end position="386"/>
    </location>
</feature>
<dbReference type="SUPFAM" id="SSF53383">
    <property type="entry name" value="PLP-dependent transferases"/>
    <property type="match status" value="1"/>
</dbReference>
<sequence length="399" mass="44603">MPKLSYRGEIMPASPIRKLVPLANEAKKKGIKVYHLNIGQPDLPTPEIGLAAARNLDRKVLEYSPSDGIRSFREKLVKYYAKFNIDVTADDIIITTGGSEAVLFSFMACLDPGDEIIVPEPAYANYMAFAISAGAVIKTIPSSIEEGFALPSVEKFEELITKRTKGILICNPNNPTGYLYTQKEMNQIRDLVSKYDLFLFSDEVYREFCYTGAPYISAFHLKGIEDHVILIDSVSKRYSECGIRIGALITKHKELKKNIMKFCQARLSPPLIGQLVAEASLEAPEEYLLDTYNEYVERRKFLIDGINRIPGCYSPIPMGAFYTVAKLPVDDADKFCAWCLSNFQYEGQTIFMAPCSGFYTTPGLGKNEVRIAYVLKKEDLANALTVLAKALEAYPGRII</sequence>
<proteinExistence type="inferred from homology"/>
<dbReference type="InterPro" id="IPR015421">
    <property type="entry name" value="PyrdxlP-dep_Trfase_major"/>
</dbReference>
<dbReference type="InterPro" id="IPR015424">
    <property type="entry name" value="PyrdxlP-dep_Trfase"/>
</dbReference>
<evidence type="ECO:0000313" key="8">
    <source>
        <dbReference type="Proteomes" id="UP001205603"/>
    </source>
</evidence>
<dbReference type="InterPro" id="IPR004839">
    <property type="entry name" value="Aminotransferase_I/II_large"/>
</dbReference>
<evidence type="ECO:0000256" key="5">
    <source>
        <dbReference type="ARBA" id="ARBA00022898"/>
    </source>
</evidence>
<dbReference type="NCBIfam" id="NF005744">
    <property type="entry name" value="PRK07568.1"/>
    <property type="match status" value="1"/>
</dbReference>
<dbReference type="Pfam" id="PF00155">
    <property type="entry name" value="Aminotran_1_2"/>
    <property type="match status" value="1"/>
</dbReference>
<keyword evidence="4" id="KW-0808">Transferase</keyword>
<evidence type="ECO:0000259" key="6">
    <source>
        <dbReference type="Pfam" id="PF00155"/>
    </source>
</evidence>
<keyword evidence="5" id="KW-0663">Pyridoxal phosphate</keyword>
<dbReference type="EMBL" id="JANDHW010000007">
    <property type="protein sequence ID" value="MCP9612096.1"/>
    <property type="molecule type" value="Genomic_DNA"/>
</dbReference>
<name>A0ABT1MLF4_9BACT</name>
<comment type="caution">
    <text evidence="7">The sequence shown here is derived from an EMBL/GenBank/DDBJ whole genome shotgun (WGS) entry which is preliminary data.</text>
</comment>
<dbReference type="CDD" id="cd00609">
    <property type="entry name" value="AAT_like"/>
    <property type="match status" value="1"/>
</dbReference>
<dbReference type="InterPro" id="IPR015422">
    <property type="entry name" value="PyrdxlP-dep_Trfase_small"/>
</dbReference>
<gene>
    <name evidence="7" type="ORF">NMU02_08340</name>
</gene>
<dbReference type="GO" id="GO:0008483">
    <property type="term" value="F:transaminase activity"/>
    <property type="evidence" value="ECO:0007669"/>
    <property type="project" value="UniProtKB-KW"/>
</dbReference>
<organism evidence="7 8">
    <name type="scientific">Coprobacter tertius</name>
    <dbReference type="NCBI Taxonomy" id="2944915"/>
    <lineage>
        <taxon>Bacteria</taxon>
        <taxon>Pseudomonadati</taxon>
        <taxon>Bacteroidota</taxon>
        <taxon>Bacteroidia</taxon>
        <taxon>Bacteroidales</taxon>
        <taxon>Barnesiellaceae</taxon>
        <taxon>Coprobacter</taxon>
    </lineage>
</organism>
<evidence type="ECO:0000256" key="3">
    <source>
        <dbReference type="ARBA" id="ARBA00022576"/>
    </source>
</evidence>
<dbReference type="InterPro" id="IPR050596">
    <property type="entry name" value="AspAT/PAT-like"/>
</dbReference>
<dbReference type="Proteomes" id="UP001205603">
    <property type="component" value="Unassembled WGS sequence"/>
</dbReference>
<accession>A0ABT1MLF4</accession>
<dbReference type="Gene3D" id="3.90.1150.10">
    <property type="entry name" value="Aspartate Aminotransferase, domain 1"/>
    <property type="match status" value="1"/>
</dbReference>
<evidence type="ECO:0000256" key="4">
    <source>
        <dbReference type="ARBA" id="ARBA00022679"/>
    </source>
</evidence>
<dbReference type="PANTHER" id="PTHR46383">
    <property type="entry name" value="ASPARTATE AMINOTRANSFERASE"/>
    <property type="match status" value="1"/>
</dbReference>
<dbReference type="RefSeq" id="WP_255027345.1">
    <property type="nucleotide sequence ID" value="NZ_JANDHW010000007.1"/>
</dbReference>
<comment type="cofactor">
    <cofactor evidence="1">
        <name>pyridoxal 5'-phosphate</name>
        <dbReference type="ChEBI" id="CHEBI:597326"/>
    </cofactor>
</comment>
<reference evidence="7 8" key="1">
    <citation type="submission" date="2022-07" db="EMBL/GenBank/DDBJ databases">
        <title>Fecal culturing of patients with breast cancer.</title>
        <authorList>
            <person name="Teng N.M.Y."/>
            <person name="Kiu R."/>
            <person name="Evans R."/>
            <person name="Baker D.J."/>
            <person name="Zenner C."/>
            <person name="Robinson S.D."/>
            <person name="Hall L.J."/>
        </authorList>
    </citation>
    <scope>NUCLEOTIDE SEQUENCE [LARGE SCALE GENOMIC DNA]</scope>
    <source>
        <strain evidence="7 8">LH1063</strain>
    </source>
</reference>
<evidence type="ECO:0000256" key="2">
    <source>
        <dbReference type="ARBA" id="ARBA00007441"/>
    </source>
</evidence>
<protein>
    <submittedName>
        <fullName evidence="7">Pyridoxal phosphate-dependent aminotransferase</fullName>
    </submittedName>
</protein>
<evidence type="ECO:0000256" key="1">
    <source>
        <dbReference type="ARBA" id="ARBA00001933"/>
    </source>
</evidence>
<keyword evidence="8" id="KW-1185">Reference proteome</keyword>
<dbReference type="Gene3D" id="3.40.640.10">
    <property type="entry name" value="Type I PLP-dependent aspartate aminotransferase-like (Major domain)"/>
    <property type="match status" value="1"/>
</dbReference>
<comment type="similarity">
    <text evidence="2">Belongs to the class-I pyridoxal-phosphate-dependent aminotransferase family.</text>
</comment>
<evidence type="ECO:0000313" key="7">
    <source>
        <dbReference type="EMBL" id="MCP9612096.1"/>
    </source>
</evidence>
<keyword evidence="3 7" id="KW-0032">Aminotransferase</keyword>